<dbReference type="Proteomes" id="UP000002171">
    <property type="component" value="Unassembled WGS sequence"/>
</dbReference>
<dbReference type="InterPro" id="IPR036388">
    <property type="entry name" value="WH-like_DNA-bd_sf"/>
</dbReference>
<dbReference type="CDD" id="cd08417">
    <property type="entry name" value="PBP2_Nitroaromatics_like"/>
    <property type="match status" value="1"/>
</dbReference>
<keyword evidence="3" id="KW-0238">DNA-binding</keyword>
<dbReference type="InterPro" id="IPR005119">
    <property type="entry name" value="LysR_subst-bd"/>
</dbReference>
<reference evidence="6 7" key="1">
    <citation type="submission" date="2006-02" db="EMBL/GenBank/DDBJ databases">
        <authorList>
            <person name="Pinhassi J."/>
            <person name="Pedros-Alio C."/>
            <person name="Ferriera S."/>
            <person name="Johnson J."/>
            <person name="Kravitz S."/>
            <person name="Halpern A."/>
            <person name="Remington K."/>
            <person name="Beeson K."/>
            <person name="Tran B."/>
            <person name="Rogers Y.-H."/>
            <person name="Friedman R."/>
            <person name="Venter J.C."/>
        </authorList>
    </citation>
    <scope>NUCLEOTIDE SEQUENCE [LARGE SCALE GENOMIC DNA]</scope>
    <source>
        <strain evidence="6 7">MED92</strain>
    </source>
</reference>
<dbReference type="PANTHER" id="PTHR30118:SF15">
    <property type="entry name" value="TRANSCRIPTIONAL REGULATORY PROTEIN"/>
    <property type="match status" value="1"/>
</dbReference>
<name>A0A7U8GRP1_NEPCE</name>
<evidence type="ECO:0000256" key="4">
    <source>
        <dbReference type="ARBA" id="ARBA00023163"/>
    </source>
</evidence>
<evidence type="ECO:0000256" key="2">
    <source>
        <dbReference type="ARBA" id="ARBA00023015"/>
    </source>
</evidence>
<sequence length="302" mass="34287">MNLRSVDLNLLVVLQALIDEQHVSKAAERLNMSQPAVSRALQRLRTTLQDPILVRTGSGYDLSARAVVLREQLSHVLHEVQAIMQPEQFDPMQAEGVLKLTGLDLELILLMPDVIRMLREKAPNLRVEVVPQLPEHFELLERGDVHFTITGLFPQTHHDQYRRIEIARTGHVCVMDRDNPLAKGELSLQDYANASHGLVSITGKGPGMMDDALGEFGYKRKVMLRLANFMSVAQFCQQSDLIFTLPKIMATHLAQGTSLVLRPLPKEFALPEVVLYMYWHDRYHHDPMCSWVRAELAEIFSP</sequence>
<comment type="similarity">
    <text evidence="1">Belongs to the LysR transcriptional regulatory family.</text>
</comment>
<dbReference type="GO" id="GO:0003700">
    <property type="term" value="F:DNA-binding transcription factor activity"/>
    <property type="evidence" value="ECO:0007669"/>
    <property type="project" value="InterPro"/>
</dbReference>
<dbReference type="AlphaFoldDB" id="A0A7U8GRP1"/>
<dbReference type="Pfam" id="PF00126">
    <property type="entry name" value="HTH_1"/>
    <property type="match status" value="1"/>
</dbReference>
<dbReference type="InterPro" id="IPR036390">
    <property type="entry name" value="WH_DNA-bd_sf"/>
</dbReference>
<proteinExistence type="inferred from homology"/>
<dbReference type="Gene3D" id="3.40.190.10">
    <property type="entry name" value="Periplasmic binding protein-like II"/>
    <property type="match status" value="2"/>
</dbReference>
<dbReference type="PANTHER" id="PTHR30118">
    <property type="entry name" value="HTH-TYPE TRANSCRIPTIONAL REGULATOR LEUO-RELATED"/>
    <property type="match status" value="1"/>
</dbReference>
<dbReference type="EMBL" id="AAOW01000017">
    <property type="protein sequence ID" value="EAR60448.1"/>
    <property type="molecule type" value="Genomic_DNA"/>
</dbReference>
<dbReference type="PROSITE" id="PS50931">
    <property type="entry name" value="HTH_LYSR"/>
    <property type="match status" value="1"/>
</dbReference>
<dbReference type="Pfam" id="PF03466">
    <property type="entry name" value="LysR_substrate"/>
    <property type="match status" value="1"/>
</dbReference>
<dbReference type="SUPFAM" id="SSF46785">
    <property type="entry name" value="Winged helix' DNA-binding domain"/>
    <property type="match status" value="1"/>
</dbReference>
<evidence type="ECO:0000259" key="5">
    <source>
        <dbReference type="PROSITE" id="PS50931"/>
    </source>
</evidence>
<organism evidence="6 7">
    <name type="scientific">Neptuniibacter caesariensis</name>
    <dbReference type="NCBI Taxonomy" id="207954"/>
    <lineage>
        <taxon>Bacteria</taxon>
        <taxon>Pseudomonadati</taxon>
        <taxon>Pseudomonadota</taxon>
        <taxon>Gammaproteobacteria</taxon>
        <taxon>Oceanospirillales</taxon>
        <taxon>Oceanospirillaceae</taxon>
        <taxon>Neptuniibacter</taxon>
    </lineage>
</organism>
<dbReference type="InterPro" id="IPR000847">
    <property type="entry name" value="LysR_HTH_N"/>
</dbReference>
<evidence type="ECO:0000256" key="1">
    <source>
        <dbReference type="ARBA" id="ARBA00009437"/>
    </source>
</evidence>
<comment type="caution">
    <text evidence="6">The sequence shown here is derived from an EMBL/GenBank/DDBJ whole genome shotgun (WGS) entry which is preliminary data.</text>
</comment>
<keyword evidence="4" id="KW-0804">Transcription</keyword>
<evidence type="ECO:0000256" key="3">
    <source>
        <dbReference type="ARBA" id="ARBA00023125"/>
    </source>
</evidence>
<dbReference type="Gene3D" id="1.10.10.10">
    <property type="entry name" value="Winged helix-like DNA-binding domain superfamily/Winged helix DNA-binding domain"/>
    <property type="match status" value="1"/>
</dbReference>
<dbReference type="SUPFAM" id="SSF53850">
    <property type="entry name" value="Periplasmic binding protein-like II"/>
    <property type="match status" value="1"/>
</dbReference>
<dbReference type="GO" id="GO:0003677">
    <property type="term" value="F:DNA binding"/>
    <property type="evidence" value="ECO:0007669"/>
    <property type="project" value="UniProtKB-KW"/>
</dbReference>
<accession>A0A7U8GRP1</accession>
<keyword evidence="2" id="KW-0805">Transcription regulation</keyword>
<dbReference type="InterPro" id="IPR037402">
    <property type="entry name" value="YidZ_PBP2"/>
</dbReference>
<feature type="domain" description="HTH lysR-type" evidence="5">
    <location>
        <begin position="6"/>
        <end position="63"/>
    </location>
</feature>
<evidence type="ECO:0000313" key="6">
    <source>
        <dbReference type="EMBL" id="EAR60448.1"/>
    </source>
</evidence>
<dbReference type="PRINTS" id="PR00039">
    <property type="entry name" value="HTHLYSR"/>
</dbReference>
<evidence type="ECO:0000313" key="7">
    <source>
        <dbReference type="Proteomes" id="UP000002171"/>
    </source>
</evidence>
<keyword evidence="7" id="KW-1185">Reference proteome</keyword>
<protein>
    <submittedName>
        <fullName evidence="6">Transcriptional regulator, LysR family protein</fullName>
    </submittedName>
</protein>
<gene>
    <name evidence="6" type="ORF">MED92_08966</name>
</gene>
<dbReference type="InterPro" id="IPR050389">
    <property type="entry name" value="LysR-type_TF"/>
</dbReference>